<dbReference type="GO" id="GO:0007018">
    <property type="term" value="P:microtubule-based movement"/>
    <property type="evidence" value="ECO:0007669"/>
    <property type="project" value="InterPro"/>
</dbReference>
<dbReference type="GO" id="GO:0008017">
    <property type="term" value="F:microtubule binding"/>
    <property type="evidence" value="ECO:0007669"/>
    <property type="project" value="InterPro"/>
</dbReference>
<organism evidence="3 4">
    <name type="scientific">Cylicocyclus nassatus</name>
    <name type="common">Nematode worm</name>
    <dbReference type="NCBI Taxonomy" id="53992"/>
    <lineage>
        <taxon>Eukaryota</taxon>
        <taxon>Metazoa</taxon>
        <taxon>Ecdysozoa</taxon>
        <taxon>Nematoda</taxon>
        <taxon>Chromadorea</taxon>
        <taxon>Rhabditida</taxon>
        <taxon>Rhabditina</taxon>
        <taxon>Rhabditomorpha</taxon>
        <taxon>Strongyloidea</taxon>
        <taxon>Strongylidae</taxon>
        <taxon>Cylicocyclus</taxon>
    </lineage>
</organism>
<dbReference type="EMBL" id="CATQJL010000112">
    <property type="protein sequence ID" value="CAJ0595539.1"/>
    <property type="molecule type" value="Genomic_DNA"/>
</dbReference>
<evidence type="ECO:0000313" key="4">
    <source>
        <dbReference type="Proteomes" id="UP001176961"/>
    </source>
</evidence>
<evidence type="ECO:0000313" key="3">
    <source>
        <dbReference type="EMBL" id="CAJ0595539.1"/>
    </source>
</evidence>
<dbReference type="InterPro" id="IPR001752">
    <property type="entry name" value="Kinesin_motor_dom"/>
</dbReference>
<feature type="domain" description="Kinesin motor" evidence="2">
    <location>
        <begin position="43"/>
        <end position="75"/>
    </location>
</feature>
<sequence>MSWYLTRKAWISAPTAVYACFHYFMELKAMTIIRRHSIADNAHVGVSVRKRDTQEEEVKSLKSEGDRIVYVDRKN</sequence>
<reference evidence="3" key="1">
    <citation type="submission" date="2023-07" db="EMBL/GenBank/DDBJ databases">
        <authorList>
            <consortium name="CYATHOMIX"/>
        </authorList>
    </citation>
    <scope>NUCLEOTIDE SEQUENCE</scope>
    <source>
        <strain evidence="3">N/A</strain>
    </source>
</reference>
<dbReference type="AlphaFoldDB" id="A0AA36GNZ5"/>
<evidence type="ECO:0000259" key="2">
    <source>
        <dbReference type="PROSITE" id="PS50067"/>
    </source>
</evidence>
<dbReference type="GO" id="GO:0005524">
    <property type="term" value="F:ATP binding"/>
    <property type="evidence" value="ECO:0007669"/>
    <property type="project" value="InterPro"/>
</dbReference>
<dbReference type="PROSITE" id="PS51257">
    <property type="entry name" value="PROKAR_LIPOPROTEIN"/>
    <property type="match status" value="1"/>
</dbReference>
<keyword evidence="4" id="KW-1185">Reference proteome</keyword>
<accession>A0AA36GNZ5</accession>
<proteinExistence type="inferred from homology"/>
<gene>
    <name evidence="3" type="ORF">CYNAS_LOCUS7522</name>
</gene>
<comment type="similarity">
    <text evidence="1">Belongs to the TRAFAC class myosin-kinesin ATPase superfamily. Kinesin family.</text>
</comment>
<dbReference type="GO" id="GO:0003777">
    <property type="term" value="F:microtubule motor activity"/>
    <property type="evidence" value="ECO:0007669"/>
    <property type="project" value="InterPro"/>
</dbReference>
<evidence type="ECO:0000256" key="1">
    <source>
        <dbReference type="PROSITE-ProRule" id="PRU00283"/>
    </source>
</evidence>
<dbReference type="Proteomes" id="UP001176961">
    <property type="component" value="Unassembled WGS sequence"/>
</dbReference>
<comment type="caution">
    <text evidence="1">Lacks conserved residue(s) required for the propagation of feature annotation.</text>
</comment>
<comment type="caution">
    <text evidence="3">The sequence shown here is derived from an EMBL/GenBank/DDBJ whole genome shotgun (WGS) entry which is preliminary data.</text>
</comment>
<protein>
    <recommendedName>
        <fullName evidence="2">Kinesin motor domain-containing protein</fullName>
    </recommendedName>
</protein>
<name>A0AA36GNZ5_CYLNA</name>
<dbReference type="PROSITE" id="PS50067">
    <property type="entry name" value="KINESIN_MOTOR_2"/>
    <property type="match status" value="1"/>
</dbReference>